<comment type="caution">
    <text evidence="1">The sequence shown here is derived from an EMBL/GenBank/DDBJ whole genome shotgun (WGS) entry which is preliminary data.</text>
</comment>
<proteinExistence type="predicted"/>
<organism evidence="1 2">
    <name type="scientific">Zizania palustris</name>
    <name type="common">Northern wild rice</name>
    <dbReference type="NCBI Taxonomy" id="103762"/>
    <lineage>
        <taxon>Eukaryota</taxon>
        <taxon>Viridiplantae</taxon>
        <taxon>Streptophyta</taxon>
        <taxon>Embryophyta</taxon>
        <taxon>Tracheophyta</taxon>
        <taxon>Spermatophyta</taxon>
        <taxon>Magnoliopsida</taxon>
        <taxon>Liliopsida</taxon>
        <taxon>Poales</taxon>
        <taxon>Poaceae</taxon>
        <taxon>BOP clade</taxon>
        <taxon>Oryzoideae</taxon>
        <taxon>Oryzeae</taxon>
        <taxon>Zizaniinae</taxon>
        <taxon>Zizania</taxon>
    </lineage>
</organism>
<dbReference type="AlphaFoldDB" id="A0A8J5VLS0"/>
<dbReference type="OrthoDB" id="674670at2759"/>
<evidence type="ECO:0000313" key="1">
    <source>
        <dbReference type="EMBL" id="KAG8063886.1"/>
    </source>
</evidence>
<keyword evidence="2" id="KW-1185">Reference proteome</keyword>
<reference evidence="1" key="2">
    <citation type="submission" date="2021-02" db="EMBL/GenBank/DDBJ databases">
        <authorList>
            <person name="Kimball J.A."/>
            <person name="Haas M.W."/>
            <person name="Macchietto M."/>
            <person name="Kono T."/>
            <person name="Duquette J."/>
            <person name="Shao M."/>
        </authorList>
    </citation>
    <scope>NUCLEOTIDE SEQUENCE</scope>
    <source>
        <tissue evidence="1">Fresh leaf tissue</tissue>
    </source>
</reference>
<dbReference type="EMBL" id="JAAALK010000285">
    <property type="protein sequence ID" value="KAG8063886.1"/>
    <property type="molecule type" value="Genomic_DNA"/>
</dbReference>
<protein>
    <recommendedName>
        <fullName evidence="3">Integrase catalytic domain-containing protein</fullName>
    </recommendedName>
</protein>
<reference evidence="1" key="1">
    <citation type="journal article" date="2021" name="bioRxiv">
        <title>Whole Genome Assembly and Annotation of Northern Wild Rice, Zizania palustris L., Supports a Whole Genome Duplication in the Zizania Genus.</title>
        <authorList>
            <person name="Haas M."/>
            <person name="Kono T."/>
            <person name="Macchietto M."/>
            <person name="Millas R."/>
            <person name="McGilp L."/>
            <person name="Shao M."/>
            <person name="Duquette J."/>
            <person name="Hirsch C.N."/>
            <person name="Kimball J."/>
        </authorList>
    </citation>
    <scope>NUCLEOTIDE SEQUENCE</scope>
    <source>
        <tissue evidence="1">Fresh leaf tissue</tissue>
    </source>
</reference>
<dbReference type="PANTHER" id="PTHR37984:SF5">
    <property type="entry name" value="PROTEIN NYNRIN-LIKE"/>
    <property type="match status" value="1"/>
</dbReference>
<dbReference type="PANTHER" id="PTHR37984">
    <property type="entry name" value="PROTEIN CBG26694"/>
    <property type="match status" value="1"/>
</dbReference>
<evidence type="ECO:0008006" key="3">
    <source>
        <dbReference type="Google" id="ProtNLM"/>
    </source>
</evidence>
<evidence type="ECO:0000313" key="2">
    <source>
        <dbReference type="Proteomes" id="UP000729402"/>
    </source>
</evidence>
<gene>
    <name evidence="1" type="ORF">GUJ93_ZPchr0004g39869</name>
</gene>
<sequence>MVSDRDPVFTSLFWWELMRLVGAKLHMTSAFQPQSDRQTEAANKVIMYLRCFTGDRPRQWLCWLPWAEYIYNTAYQSSLRDTPFRVVYGRDPPSIRSYEPGETRVAAVAKTMEERDEFLADIRLHLEQARSIYKHHYDKHHRHL</sequence>
<name>A0A8J5VLS0_ZIZPA</name>
<dbReference type="Proteomes" id="UP000729402">
    <property type="component" value="Unassembled WGS sequence"/>
</dbReference>
<dbReference type="InterPro" id="IPR050951">
    <property type="entry name" value="Retrovirus_Pol_polyprotein"/>
</dbReference>
<accession>A0A8J5VLS0</accession>